<evidence type="ECO:0000259" key="2">
    <source>
        <dbReference type="SMART" id="SM00597"/>
    </source>
</evidence>
<dbReference type="PANTHER" id="PTHR45749:SF37">
    <property type="entry name" value="OS05G0311600 PROTEIN"/>
    <property type="match status" value="1"/>
</dbReference>
<dbReference type="InterPro" id="IPR006580">
    <property type="entry name" value="Znf_TTF"/>
</dbReference>
<dbReference type="KEGG" id="gsh:117367196"/>
<dbReference type="InterPro" id="IPR012337">
    <property type="entry name" value="RNaseH-like_sf"/>
</dbReference>
<gene>
    <name evidence="4" type="primary">LOC117367196</name>
</gene>
<dbReference type="RefSeq" id="XP_033815478.1">
    <property type="nucleotide sequence ID" value="XM_033959587.1"/>
</dbReference>
<evidence type="ECO:0000256" key="1">
    <source>
        <dbReference type="SAM" id="MobiDB-lite"/>
    </source>
</evidence>
<evidence type="ECO:0000313" key="3">
    <source>
        <dbReference type="Proteomes" id="UP000515159"/>
    </source>
</evidence>
<dbReference type="SUPFAM" id="SSF53098">
    <property type="entry name" value="Ribonuclease H-like"/>
    <property type="match status" value="1"/>
</dbReference>
<name>A0A6P8SFW7_GEOSA</name>
<dbReference type="OrthoDB" id="10062065at2759"/>
<dbReference type="PANTHER" id="PTHR45749">
    <property type="match status" value="1"/>
</dbReference>
<keyword evidence="3" id="KW-1185">Reference proteome</keyword>
<protein>
    <submittedName>
        <fullName evidence="4">Zinc finger MYM-type protein 1-like</fullName>
    </submittedName>
</protein>
<dbReference type="AlphaFoldDB" id="A0A6P8SFW7"/>
<evidence type="ECO:0000313" key="4">
    <source>
        <dbReference type="RefSeq" id="XP_033815478.1"/>
    </source>
</evidence>
<dbReference type="GeneID" id="117367196"/>
<sequence length="839" mass="95927">MAKQNSFLNYFIKPCLEELGRDAVEEKPCLDKLRKDANKDEKPQLEELGGDAYSIEDLHLEVLDEDIYRDENPNIEEHGENAYRIEKRYVEVFGEDVYSVSSVVPSTSSTVCPRISRSGTEPTHLPTDLSHIDEPPKQPKLRFFPVSVISGKSRSFSARWYKFYWLEYSMNQDAIFCKMCRHFSDARAEGAFTRTGFKDWKHMSQSCSKHELSKAHALALGRFDDYRQRHLGGQKNSLNSINQDTKNTPVIESNREHIKLVLDVVMFCVKQDIPLRGHRESDGAVNKGNFLEIFKLLSKYNNNIQNHLERLPKNATLMSPQIQNELLESATLVLLRKIKFELHDTNNTYYAILGVKCKDLSKCELVAVCLRYLYKGVIKERAVGFVDTAHMKANEISDKIIKVLRVFELDPELCIGFSFDGLSMMSGDKGDAYIILKRTFWRAIYVHCNSQCLNLVLHTASKAHPCANTFFETLNSLHDFMTDTQRHARFLEVQKELHPDRQCLELESLRDTKWSLKSGSVKKVLTLFDVILEVLAELSNSAGQAKLDAQFLLFQIETKKFLFLAVTFGKLFELSDFATKGLQSTTKSIADCINLIECLKDTFVQFRENTSNDFDKVIELIDELTEKFDIENWDVSSSRKRKLPAKFGDTFVFSTLGKSSCVQSNEDLRHLWNEIIDCQITELHNRFQDDTYGIMTASAACLPTSEAFGQKESLQSPCTLFGITIGDAEFTVFVQQLKRKVAQGQTYTSVTEVLDSCSVDIFPNINALLRALITLPMTMCNMEKLFSTATRIKTTTRASMLTSRLQNLSLLSFERELCDSLDYDSIIDVFNSKRRRFVL</sequence>
<dbReference type="SMART" id="SM00597">
    <property type="entry name" value="ZnF_TTF"/>
    <property type="match status" value="1"/>
</dbReference>
<dbReference type="InParanoid" id="A0A6P8SFW7"/>
<dbReference type="Proteomes" id="UP000515159">
    <property type="component" value="Chromosome 9"/>
</dbReference>
<feature type="domain" description="TTF-type" evidence="2">
    <location>
        <begin position="152"/>
        <end position="238"/>
    </location>
</feature>
<dbReference type="Pfam" id="PF14291">
    <property type="entry name" value="DUF4371"/>
    <property type="match status" value="1"/>
</dbReference>
<reference evidence="4" key="1">
    <citation type="submission" date="2025-08" db="UniProtKB">
        <authorList>
            <consortium name="RefSeq"/>
        </authorList>
    </citation>
    <scope>IDENTIFICATION</scope>
</reference>
<dbReference type="InterPro" id="IPR025398">
    <property type="entry name" value="DUF4371"/>
</dbReference>
<proteinExistence type="predicted"/>
<accession>A0A6P8SFW7</accession>
<feature type="region of interest" description="Disordered" evidence="1">
    <location>
        <begin position="112"/>
        <end position="132"/>
    </location>
</feature>
<organism evidence="3 4">
    <name type="scientific">Geotrypetes seraphini</name>
    <name type="common">Gaboon caecilian</name>
    <name type="synonym">Caecilia seraphini</name>
    <dbReference type="NCBI Taxonomy" id="260995"/>
    <lineage>
        <taxon>Eukaryota</taxon>
        <taxon>Metazoa</taxon>
        <taxon>Chordata</taxon>
        <taxon>Craniata</taxon>
        <taxon>Vertebrata</taxon>
        <taxon>Euteleostomi</taxon>
        <taxon>Amphibia</taxon>
        <taxon>Gymnophiona</taxon>
        <taxon>Geotrypetes</taxon>
    </lineage>
</organism>